<keyword evidence="1" id="KW-0812">Transmembrane</keyword>
<feature type="transmembrane region" description="Helical" evidence="1">
    <location>
        <begin position="114"/>
        <end position="139"/>
    </location>
</feature>
<gene>
    <name evidence="2" type="ORF">DCC35_13240</name>
</gene>
<keyword evidence="3" id="KW-1185">Reference proteome</keyword>
<reference evidence="2 3" key="1">
    <citation type="submission" date="2018-04" db="EMBL/GenBank/DDBJ databases">
        <title>Complete genome uncultured novel isolate.</title>
        <authorList>
            <person name="Merlino G."/>
        </authorList>
    </citation>
    <scope>NUCLEOTIDE SEQUENCE [LARGE SCALE GENOMIC DNA]</scope>
    <source>
        <strain evidence="3">R1DC9</strain>
    </source>
</reference>
<keyword evidence="1" id="KW-0472">Membrane</keyword>
<evidence type="ECO:0000313" key="3">
    <source>
        <dbReference type="Proteomes" id="UP000298616"/>
    </source>
</evidence>
<keyword evidence="1" id="KW-1133">Transmembrane helix</keyword>
<dbReference type="EMBL" id="CP028923">
    <property type="protein sequence ID" value="QCK15639.1"/>
    <property type="molecule type" value="Genomic_DNA"/>
</dbReference>
<name>A0A4D7JI13_9BACT</name>
<dbReference type="RefSeq" id="WP_137091236.1">
    <property type="nucleotide sequence ID" value="NZ_CP028923.1"/>
</dbReference>
<feature type="transmembrane region" description="Helical" evidence="1">
    <location>
        <begin position="76"/>
        <end position="93"/>
    </location>
</feature>
<dbReference type="Proteomes" id="UP000298616">
    <property type="component" value="Chromosome"/>
</dbReference>
<evidence type="ECO:0000313" key="2">
    <source>
        <dbReference type="EMBL" id="QCK15639.1"/>
    </source>
</evidence>
<protein>
    <submittedName>
        <fullName evidence="2">Uncharacterized protein</fullName>
    </submittedName>
</protein>
<proteinExistence type="predicted"/>
<accession>A0A4D7JI13</accession>
<organism evidence="2 3">
    <name type="scientific">Mangrovivirga cuniculi</name>
    <dbReference type="NCBI Taxonomy" id="2715131"/>
    <lineage>
        <taxon>Bacteria</taxon>
        <taxon>Pseudomonadati</taxon>
        <taxon>Bacteroidota</taxon>
        <taxon>Cytophagia</taxon>
        <taxon>Cytophagales</taxon>
        <taxon>Mangrovivirgaceae</taxon>
        <taxon>Mangrovivirga</taxon>
    </lineage>
</organism>
<feature type="transmembrane region" description="Helical" evidence="1">
    <location>
        <begin position="20"/>
        <end position="40"/>
    </location>
</feature>
<feature type="transmembrane region" description="Helical" evidence="1">
    <location>
        <begin position="52"/>
        <end position="70"/>
    </location>
</feature>
<dbReference type="OrthoDB" id="983172at2"/>
<dbReference type="KEGG" id="fpf:DCC35_13240"/>
<dbReference type="AlphaFoldDB" id="A0A4D7JI13"/>
<sequence>MTETIDSTIPTAKVYKDRAFWVGTFLGGPLVAGYLFAENFKALGQPEKVKPTWVIAIIVTIILFGGIFLVPENITIPNQIIPIVYTAITFALFKKIQEEKVEEYTNQGGVFYGWGKVIAVGIIGALITIVPIFSIAFLADSIEQANITTKTYGVAVKHEIDFDNTNISEKEVDEIAEAFFNTGFFDLSVAKYVYVVKNGSKYEISISVMEGMENDTEAIQFFRELRDQMDNYLPNNKIEIKLVVEYLDNVVKVLK</sequence>
<evidence type="ECO:0000256" key="1">
    <source>
        <dbReference type="SAM" id="Phobius"/>
    </source>
</evidence>